<feature type="region of interest" description="Disordered" evidence="1">
    <location>
        <begin position="359"/>
        <end position="378"/>
    </location>
</feature>
<protein>
    <recommendedName>
        <fullName evidence="4">Tesmin/TSO1-like CXC domain-containing protein</fullName>
    </recommendedName>
</protein>
<dbReference type="PANTHER" id="PTHR47018">
    <property type="entry name" value="CXC DOMAIN-CONTAINING PROTEIN-RELATED"/>
    <property type="match status" value="1"/>
</dbReference>
<evidence type="ECO:0000313" key="3">
    <source>
        <dbReference type="Proteomes" id="UP000749559"/>
    </source>
</evidence>
<comment type="caution">
    <text evidence="2">The sequence shown here is derived from an EMBL/GenBank/DDBJ whole genome shotgun (WGS) entry which is preliminary data.</text>
</comment>
<gene>
    <name evidence="2" type="ORF">OFUS_LOCUS21237</name>
</gene>
<dbReference type="Proteomes" id="UP000749559">
    <property type="component" value="Unassembled WGS sequence"/>
</dbReference>
<evidence type="ECO:0008006" key="4">
    <source>
        <dbReference type="Google" id="ProtNLM"/>
    </source>
</evidence>
<dbReference type="OrthoDB" id="7387685at2759"/>
<keyword evidence="3" id="KW-1185">Reference proteome</keyword>
<name>A0A8S4PRW6_OWEFU</name>
<proteinExistence type="predicted"/>
<dbReference type="AlphaFoldDB" id="A0A8S4PRW6"/>
<sequence length="841" mass="94679">MVRCFSLVCEAMLSLKWDAFESFISVDDDTQEILSPMAELLLKLAETPTNELVQDIAEILNSDDIQKAWVEFTAQLSLTGKYWDQFINMSLILLRHIEAERAGDWLGHLNAVEQMLPYMVAAKHRNYMACIPQYLAEMNALPESHPNTHKEFMDGNFTVHRTEGSFNGCWTDLALEQTYNKDGKSVLFKGITQEPAARDKYIKTVPYLTAVSEDVKAMVHMESFNYRETVDTDKSSLEDLNCVKRIRETILTDMINPFDADCSDNNSLLNISTGEKCKSTDLAFVAEKAIEAIKEAKNAKATKITSPDITTFSKSTQTTKKSSITKLYKDEADVTRTLCFVASDQSVQSRQEAFSHEWTSSPSSLFEPGKENGKPIMRKGTKSEFFNNIMKDTDSEGTHALPESPDKTSYLVDAMSFVQRYRNLGAGTFGDLQDAYLDKILELAPRGCDIIHFVADRYDVPKNESIKQDERMRRKGTGIAPEYCPAESLLLPDWTKLMSNDKNKENLLEFLAREWMKPNATAKLGQTKLIVATSRVARLISTDAVTVIDDLSNTDHEEADTLLMAHAYYSATEFNVKRICIQSDDTDVMLLAMVHGFNCGASLWCYRMGLYIPLSEVLWKLSEQLGQTPKQVANCLIAVYCLTGCDTVSFLFNRGKKRALKVTYELIKNNSIPTLMQFPDDEVKVTDDIVNESRLVIASLYGREHFKSLDTLREHVFANSKSDLRSLPPTEDAFLQHTHRAMYQLAIFKLAYKTTMNLPSAIHFGREIKDGSLVPVLMTKPSKPDKKRMSLAICKCKMAKSSQGLLCQRNCKCKVANQECIAACPCGNQQDKCALLVNILG</sequence>
<accession>A0A8S4PRW6</accession>
<dbReference type="PANTHER" id="PTHR47018:SF1">
    <property type="entry name" value="TESMIN_TSO1-LIKE CXC DOMAIN-CONTAINING PROTEIN"/>
    <property type="match status" value="1"/>
</dbReference>
<evidence type="ECO:0000313" key="2">
    <source>
        <dbReference type="EMBL" id="CAH1796874.1"/>
    </source>
</evidence>
<reference evidence="2" key="1">
    <citation type="submission" date="2022-03" db="EMBL/GenBank/DDBJ databases">
        <authorList>
            <person name="Martin C."/>
        </authorList>
    </citation>
    <scope>NUCLEOTIDE SEQUENCE</scope>
</reference>
<evidence type="ECO:0000256" key="1">
    <source>
        <dbReference type="SAM" id="MobiDB-lite"/>
    </source>
</evidence>
<organism evidence="2 3">
    <name type="scientific">Owenia fusiformis</name>
    <name type="common">Polychaete worm</name>
    <dbReference type="NCBI Taxonomy" id="6347"/>
    <lineage>
        <taxon>Eukaryota</taxon>
        <taxon>Metazoa</taxon>
        <taxon>Spiralia</taxon>
        <taxon>Lophotrochozoa</taxon>
        <taxon>Annelida</taxon>
        <taxon>Polychaeta</taxon>
        <taxon>Sedentaria</taxon>
        <taxon>Canalipalpata</taxon>
        <taxon>Sabellida</taxon>
        <taxon>Oweniida</taxon>
        <taxon>Oweniidae</taxon>
        <taxon>Owenia</taxon>
    </lineage>
</organism>
<dbReference type="EMBL" id="CAIIXF020000010">
    <property type="protein sequence ID" value="CAH1796874.1"/>
    <property type="molecule type" value="Genomic_DNA"/>
</dbReference>